<gene>
    <name evidence="3" type="ORF">EW026_g1401</name>
</gene>
<evidence type="ECO:0000313" key="3">
    <source>
        <dbReference type="EMBL" id="THH01259.1"/>
    </source>
</evidence>
<feature type="region of interest" description="Disordered" evidence="1">
    <location>
        <begin position="158"/>
        <end position="226"/>
    </location>
</feature>
<accession>A0A4S4KRJ6</accession>
<feature type="compositionally biased region" description="Polar residues" evidence="1">
    <location>
        <begin position="173"/>
        <end position="184"/>
    </location>
</feature>
<evidence type="ECO:0000313" key="4">
    <source>
        <dbReference type="Proteomes" id="UP000309038"/>
    </source>
</evidence>
<dbReference type="Proteomes" id="UP000309038">
    <property type="component" value="Unassembled WGS sequence"/>
</dbReference>
<organism evidence="3 4">
    <name type="scientific">Hermanssonia centrifuga</name>
    <dbReference type="NCBI Taxonomy" id="98765"/>
    <lineage>
        <taxon>Eukaryota</taxon>
        <taxon>Fungi</taxon>
        <taxon>Dikarya</taxon>
        <taxon>Basidiomycota</taxon>
        <taxon>Agaricomycotina</taxon>
        <taxon>Agaricomycetes</taxon>
        <taxon>Polyporales</taxon>
        <taxon>Meruliaceae</taxon>
        <taxon>Hermanssonia</taxon>
    </lineage>
</organism>
<evidence type="ECO:0000256" key="2">
    <source>
        <dbReference type="SAM" id="SignalP"/>
    </source>
</evidence>
<feature type="compositionally biased region" description="Polar residues" evidence="1">
    <location>
        <begin position="274"/>
        <end position="284"/>
    </location>
</feature>
<feature type="region of interest" description="Disordered" evidence="1">
    <location>
        <begin position="332"/>
        <end position="376"/>
    </location>
</feature>
<feature type="compositionally biased region" description="Polar residues" evidence="1">
    <location>
        <begin position="193"/>
        <end position="205"/>
    </location>
</feature>
<dbReference type="AlphaFoldDB" id="A0A4S4KRJ6"/>
<feature type="region of interest" description="Disordered" evidence="1">
    <location>
        <begin position="273"/>
        <end position="297"/>
    </location>
</feature>
<protein>
    <submittedName>
        <fullName evidence="3">Uncharacterized protein</fullName>
    </submittedName>
</protein>
<feature type="chain" id="PRO_5020296065" evidence="2">
    <location>
        <begin position="28"/>
        <end position="930"/>
    </location>
</feature>
<reference evidence="3 4" key="1">
    <citation type="submission" date="2019-02" db="EMBL/GenBank/DDBJ databases">
        <title>Genome sequencing of the rare red list fungi Phlebia centrifuga.</title>
        <authorList>
            <person name="Buettner E."/>
            <person name="Kellner H."/>
        </authorList>
    </citation>
    <scope>NUCLEOTIDE SEQUENCE [LARGE SCALE GENOMIC DNA]</scope>
    <source>
        <strain evidence="3 4">DSM 108282</strain>
    </source>
</reference>
<dbReference type="EMBL" id="SGPJ01000028">
    <property type="protein sequence ID" value="THH01259.1"/>
    <property type="molecule type" value="Genomic_DNA"/>
</dbReference>
<proteinExistence type="predicted"/>
<feature type="signal peptide" evidence="2">
    <location>
        <begin position="1"/>
        <end position="27"/>
    </location>
</feature>
<evidence type="ECO:0000256" key="1">
    <source>
        <dbReference type="SAM" id="MobiDB-lite"/>
    </source>
</evidence>
<feature type="compositionally biased region" description="Basic and acidic residues" evidence="1">
    <location>
        <begin position="336"/>
        <end position="348"/>
    </location>
</feature>
<sequence>MFAKASFALRLALVSFLVCVMRRTGDAYEDPWWAQSIVEEKLLPLEVVYDLVHSWVCNFSVPRKGAFVDITLTGKFDDAEPSASTQWFSFIPKILDLGACVPLWFYYGKDVRQFYINDVARTYRPAEDEVKAALERQPDMQLFRRRYGDVRMRGAGVGQEVHEATTPPPRIDSQLQGGQASEQYSGGGMEAGSTETRSPYQQRQQYKARPKDPHGWQSRRRYRDVGMRGTKVGQEVHEATTPPPRINSQLQGGQAPEQYLGGAMEENLAAGPTETRSPYQQRQQYEAKPTEQPISYRKDPHGWQLVCNNGSPFQEIRVDNVRVIWNSNEPSQQRDIGYRNKYDNHGEKSSPGAEETFSAGYRGDDRGWHPPLNGHHPDADDVPLVLPPLFLGENRMVHPVDADEALILVDLHGCIVHEVELHQTAAGAHRGRLLRSAVGVFPPALVDPSQEAALLVLRLRMSKDRVLQRPVRVVLDFESACSAASSQETLAVAEFEDDGQGMDVDVDLVQPLSKGFDAVIAVDHQQEEHEQEQEQDKEDTVLAVDPFLTILQYRYGFVEPSPQCYVSHPSFTKIALPTDFIPHVMSFNLCNETIPEQTLLAVRDFISRLATTQIPPVELCDLIPGNTTGLPRLLGAPMTASVVQGPPTADCQWYSIHSTTIPDGCDVSWTLVVEDPTTVSEVLRRGWGPSKLDVARGLLQRGIPFRTLLPVDQHVPKPSVPQLNIQLGHHPYDYQPTPGDYTSYEGQRDTLLGRERVCRAALMKGGIVWRLAMEMFGVESVLFGPKDVEAALYRAVLHDGGSYVDDDLTQDELDVVCGVYKVTTSKWQSPIPYRHFGTLTFDYYDDTENNLNAHSASSWWPKSSTWLDSGFDFGYWTPQNELWFCRRRREIRAGQAKLKTTKEWKAQLKGEKVLSRQLISKIRELSSRGI</sequence>
<keyword evidence="4" id="KW-1185">Reference proteome</keyword>
<comment type="caution">
    <text evidence="3">The sequence shown here is derived from an EMBL/GenBank/DDBJ whole genome shotgun (WGS) entry which is preliminary data.</text>
</comment>
<name>A0A4S4KRJ6_9APHY</name>
<keyword evidence="2" id="KW-0732">Signal</keyword>